<dbReference type="Proteomes" id="UP000723463">
    <property type="component" value="Unassembled WGS sequence"/>
</dbReference>
<dbReference type="AlphaFoldDB" id="A0A9P6F8N7"/>
<organism evidence="1 2">
    <name type="scientific">Mortierella hygrophila</name>
    <dbReference type="NCBI Taxonomy" id="979708"/>
    <lineage>
        <taxon>Eukaryota</taxon>
        <taxon>Fungi</taxon>
        <taxon>Fungi incertae sedis</taxon>
        <taxon>Mucoromycota</taxon>
        <taxon>Mortierellomycotina</taxon>
        <taxon>Mortierellomycetes</taxon>
        <taxon>Mortierellales</taxon>
        <taxon>Mortierellaceae</taxon>
        <taxon>Mortierella</taxon>
    </lineage>
</organism>
<accession>A0A9P6F8N7</accession>
<gene>
    <name evidence="1" type="ORF">EC957_011494</name>
</gene>
<evidence type="ECO:0008006" key="3">
    <source>
        <dbReference type="Google" id="ProtNLM"/>
    </source>
</evidence>
<dbReference type="InterPro" id="IPR025187">
    <property type="entry name" value="DUF4112"/>
</dbReference>
<proteinExistence type="predicted"/>
<sequence length="217" mass="23444">MATTHQTSHPAQIEPKGSKFKSFFTGGKKKKQIVLSARDAEILAQVKKRAKVLDTAINLGFAKIGLDPIIGLIPVAGDGITLMIAMRLIHTAKKADIPPSLSNQMYLNVAIDFGMGLVPVVGDFADFLFKANRRNAKLFEDFLYERAGQQAAEAELQAAANLHHQQLHQQALANFNAVNGGPSAPLQQQQPAKKGWFSRGGKDTVIEMGPPAGHVVK</sequence>
<reference evidence="1" key="1">
    <citation type="journal article" date="2020" name="Fungal Divers.">
        <title>Resolving the Mortierellaceae phylogeny through synthesis of multi-gene phylogenetics and phylogenomics.</title>
        <authorList>
            <person name="Vandepol N."/>
            <person name="Liber J."/>
            <person name="Desiro A."/>
            <person name="Na H."/>
            <person name="Kennedy M."/>
            <person name="Barry K."/>
            <person name="Grigoriev I.V."/>
            <person name="Miller A.N."/>
            <person name="O'Donnell K."/>
            <person name="Stajich J.E."/>
            <person name="Bonito G."/>
        </authorList>
    </citation>
    <scope>NUCLEOTIDE SEQUENCE</scope>
    <source>
        <strain evidence="1">NRRL 2591</strain>
    </source>
</reference>
<dbReference type="PANTHER" id="PTHR35519">
    <property type="entry name" value="MEMBRANE PROTEINS"/>
    <property type="match status" value="1"/>
</dbReference>
<keyword evidence="2" id="KW-1185">Reference proteome</keyword>
<dbReference type="Pfam" id="PF13430">
    <property type="entry name" value="DUF4112"/>
    <property type="match status" value="1"/>
</dbReference>
<evidence type="ECO:0000313" key="1">
    <source>
        <dbReference type="EMBL" id="KAF9544997.1"/>
    </source>
</evidence>
<comment type="caution">
    <text evidence="1">The sequence shown here is derived from an EMBL/GenBank/DDBJ whole genome shotgun (WGS) entry which is preliminary data.</text>
</comment>
<protein>
    <recommendedName>
        <fullName evidence="3">DUF4112 domain-containing protein</fullName>
    </recommendedName>
</protein>
<name>A0A9P6F8N7_9FUNG</name>
<evidence type="ECO:0000313" key="2">
    <source>
        <dbReference type="Proteomes" id="UP000723463"/>
    </source>
</evidence>
<dbReference type="EMBL" id="JAAAXW010000080">
    <property type="protein sequence ID" value="KAF9544997.1"/>
    <property type="molecule type" value="Genomic_DNA"/>
</dbReference>
<dbReference type="PANTHER" id="PTHR35519:SF2">
    <property type="entry name" value="PH DOMAIN PROTEIN"/>
    <property type="match status" value="1"/>
</dbReference>